<evidence type="ECO:0000256" key="1">
    <source>
        <dbReference type="SAM" id="MobiDB-lite"/>
    </source>
</evidence>
<dbReference type="OrthoDB" id="16762at10239"/>
<accession>A0A222YTZ0</accession>
<feature type="compositionally biased region" description="Low complexity" evidence="1">
    <location>
        <begin position="41"/>
        <end position="56"/>
    </location>
</feature>
<feature type="compositionally biased region" description="Polar residues" evidence="1">
    <location>
        <begin position="65"/>
        <end position="79"/>
    </location>
</feature>
<gene>
    <name evidence="2" type="ORF">SEA_MILDRED21_38</name>
</gene>
<dbReference type="InterPro" id="IPR023346">
    <property type="entry name" value="Lysozyme-like_dom_sf"/>
</dbReference>
<evidence type="ECO:0000313" key="2">
    <source>
        <dbReference type="EMBL" id="ASR75445.1"/>
    </source>
</evidence>
<protein>
    <submittedName>
        <fullName evidence="2">Endolysin</fullName>
    </submittedName>
</protein>
<reference evidence="2 3" key="1">
    <citation type="submission" date="2017-05" db="EMBL/GenBank/DDBJ databases">
        <authorList>
            <person name="Chapman J."/>
            <person name="Chang C."/>
            <person name="Suresh T."/>
            <person name="Shishido T.C."/>
            <person name="Bindert I."/>
            <person name="Shaffer C.D."/>
            <person name="Weston-Hafer K.A."/>
            <person name="Russell D.A."/>
            <person name="Pope W.H."/>
            <person name="Jacobs-Sera D."/>
            <person name="Hendrix R.W."/>
            <person name="Hatfull G.F."/>
        </authorList>
    </citation>
    <scope>NUCLEOTIDE SEQUENCE [LARGE SCALE GENOMIC DNA]</scope>
</reference>
<dbReference type="SUPFAM" id="SSF53955">
    <property type="entry name" value="Lysozyme-like"/>
    <property type="match status" value="1"/>
</dbReference>
<dbReference type="EMBL" id="MF155946">
    <property type="protein sequence ID" value="ASR75445.1"/>
    <property type="molecule type" value="Genomic_DNA"/>
</dbReference>
<evidence type="ECO:0000313" key="3">
    <source>
        <dbReference type="Proteomes" id="UP000223009"/>
    </source>
</evidence>
<dbReference type="Proteomes" id="UP000223009">
    <property type="component" value="Segment"/>
</dbReference>
<organism evidence="2 3">
    <name type="scientific">Streptomyces phage Mildred21</name>
    <dbReference type="NCBI Taxonomy" id="2023959"/>
    <lineage>
        <taxon>Viruses</taxon>
        <taxon>Duplodnaviria</taxon>
        <taxon>Heunggongvirae</taxon>
        <taxon>Uroviricota</taxon>
        <taxon>Caudoviricetes</taxon>
        <taxon>Stanwilliamsviridae</taxon>
        <taxon>Boydwoodruffvirinae</taxon>
        <taxon>Samistivirus</taxon>
        <taxon>Samistivirus mildred21</taxon>
    </lineage>
</organism>
<proteinExistence type="predicted"/>
<sequence length="197" mass="21635">MDNSAKGNIAAASLILGVATAVFVSAASETGNFPLDSIEKPATSTSASPEATPSESEAPKAVYSPQPSLTSSPSVKPTPKVTTIRISPVAYSKSISSTKDYAKGKLKKKYPKSWKKQWNCLNPLWKHESSWNYKAKNPYSGAYGIPQSLPASKMKAAGKDWKTNPRTQVRWGLDHYIYKRYGTPCKAWGHFKNKGWY</sequence>
<feature type="region of interest" description="Disordered" evidence="1">
    <location>
        <begin position="34"/>
        <end position="79"/>
    </location>
</feature>
<dbReference type="Gene3D" id="1.10.530.10">
    <property type="match status" value="1"/>
</dbReference>
<keyword evidence="3" id="KW-1185">Reference proteome</keyword>
<name>A0A222YTZ0_9CAUD</name>